<accession>A0A3P8T583</accession>
<dbReference type="GO" id="GO:0003713">
    <property type="term" value="F:transcription coactivator activity"/>
    <property type="evidence" value="ECO:0007669"/>
    <property type="project" value="InterPro"/>
</dbReference>
<comment type="function">
    <text evidence="9">General coactivator that functions cooperatively with TAFs and mediates functional interactions between upstream activators and the general transcriptional machinery. May be involved in stabilizing the multiprotein transcription complex. Binds single-stranded DNA. Also binds, in vitro, non-specifically to double-stranded DNA (ds DNA).</text>
</comment>
<keyword evidence="13" id="KW-1185">Reference proteome</keyword>
<dbReference type="InterPro" id="IPR003173">
    <property type="entry name" value="PC4_C"/>
</dbReference>
<dbReference type="AlphaFoldDB" id="A0A3P8T583"/>
<reference evidence="12" key="2">
    <citation type="submission" date="2025-09" db="UniProtKB">
        <authorList>
            <consortium name="Ensembl"/>
        </authorList>
    </citation>
    <scope>IDENTIFICATION</scope>
</reference>
<dbReference type="InterPro" id="IPR045125">
    <property type="entry name" value="Sub1/Tcp4-like"/>
</dbReference>
<keyword evidence="5" id="KW-0238">DNA-binding</keyword>
<keyword evidence="6" id="KW-0010">Activator</keyword>
<feature type="domain" description="Transcriptional coactivator p15 (PC4) C-terminal" evidence="11">
    <location>
        <begin position="45"/>
        <end position="93"/>
    </location>
</feature>
<evidence type="ECO:0000256" key="4">
    <source>
        <dbReference type="ARBA" id="ARBA00023015"/>
    </source>
</evidence>
<keyword evidence="4" id="KW-0805">Transcription regulation</keyword>
<keyword evidence="8" id="KW-0539">Nucleus</keyword>
<evidence type="ECO:0000256" key="7">
    <source>
        <dbReference type="ARBA" id="ARBA00023163"/>
    </source>
</evidence>
<reference evidence="12" key="1">
    <citation type="submission" date="2025-08" db="UniProtKB">
        <authorList>
            <consortium name="Ensembl"/>
        </authorList>
    </citation>
    <scope>IDENTIFICATION</scope>
</reference>
<dbReference type="SUPFAM" id="SSF54447">
    <property type="entry name" value="ssDNA-binding transcriptional regulator domain"/>
    <property type="match status" value="1"/>
</dbReference>
<dbReference type="STRING" id="161767.ENSAPEP00000020460"/>
<dbReference type="FunFam" id="2.30.31.10:FF:000001">
    <property type="entry name" value="Activated RNA polymerase II transcriptional coactivator p15"/>
    <property type="match status" value="1"/>
</dbReference>
<evidence type="ECO:0000256" key="5">
    <source>
        <dbReference type="ARBA" id="ARBA00023125"/>
    </source>
</evidence>
<evidence type="ECO:0000256" key="10">
    <source>
        <dbReference type="ARBA" id="ARBA00031984"/>
    </source>
</evidence>
<dbReference type="PANTHER" id="PTHR13215">
    <property type="entry name" value="RNA POLYMERASE II TRANSCRIPTIONAL COACTIVATOR"/>
    <property type="match status" value="1"/>
</dbReference>
<sequence length="105" mass="12139">AVKSKELLSSTIKLCWGIDQAGMKLSSESPQEHSGLNYCEMEELCKDRYVSVRDFKGKVLIDIREYWMNQDGEMKPGKKDISLSPEQWNQLKDQISEIDDVIKRV</sequence>
<proteinExistence type="inferred from homology"/>
<evidence type="ECO:0000256" key="9">
    <source>
        <dbReference type="ARBA" id="ARBA00024848"/>
    </source>
</evidence>
<evidence type="ECO:0000259" key="11">
    <source>
        <dbReference type="Pfam" id="PF02229"/>
    </source>
</evidence>
<keyword evidence="7" id="KW-0804">Transcription</keyword>
<evidence type="ECO:0000256" key="6">
    <source>
        <dbReference type="ARBA" id="ARBA00023159"/>
    </source>
</evidence>
<dbReference type="InterPro" id="IPR009044">
    <property type="entry name" value="ssDNA-bd_transcriptional_reg"/>
</dbReference>
<name>A0A3P8T583_AMPPE</name>
<dbReference type="Ensembl" id="ENSAPET00000021006.1">
    <property type="protein sequence ID" value="ENSAPEP00000020460.1"/>
    <property type="gene ID" value="ENSAPEG00000014618.1"/>
</dbReference>
<dbReference type="Pfam" id="PF02229">
    <property type="entry name" value="PC4"/>
    <property type="match status" value="1"/>
</dbReference>
<evidence type="ECO:0000256" key="3">
    <source>
        <dbReference type="ARBA" id="ARBA00013386"/>
    </source>
</evidence>
<organism evidence="12 13">
    <name type="scientific">Amphiprion percula</name>
    <name type="common">Orange clownfish</name>
    <name type="synonym">Lutjanus percula</name>
    <dbReference type="NCBI Taxonomy" id="161767"/>
    <lineage>
        <taxon>Eukaryota</taxon>
        <taxon>Metazoa</taxon>
        <taxon>Chordata</taxon>
        <taxon>Craniata</taxon>
        <taxon>Vertebrata</taxon>
        <taxon>Euteleostomi</taxon>
        <taxon>Actinopterygii</taxon>
        <taxon>Neopterygii</taxon>
        <taxon>Teleostei</taxon>
        <taxon>Neoteleostei</taxon>
        <taxon>Acanthomorphata</taxon>
        <taxon>Ovalentaria</taxon>
        <taxon>Pomacentridae</taxon>
        <taxon>Amphiprion</taxon>
    </lineage>
</organism>
<evidence type="ECO:0000256" key="8">
    <source>
        <dbReference type="ARBA" id="ARBA00023242"/>
    </source>
</evidence>
<dbReference type="GeneTree" id="ENSGT00390000008802"/>
<dbReference type="GO" id="GO:0005634">
    <property type="term" value="C:nucleus"/>
    <property type="evidence" value="ECO:0007669"/>
    <property type="project" value="UniProtKB-SubCell"/>
</dbReference>
<comment type="subcellular location">
    <subcellularLocation>
        <location evidence="1">Nucleus</location>
    </subcellularLocation>
</comment>
<comment type="similarity">
    <text evidence="2">Belongs to the transcriptional coactivator PC4 family.</text>
</comment>
<evidence type="ECO:0000313" key="12">
    <source>
        <dbReference type="Ensembl" id="ENSAPEP00000020460.1"/>
    </source>
</evidence>
<dbReference type="GO" id="GO:0003677">
    <property type="term" value="F:DNA binding"/>
    <property type="evidence" value="ECO:0007669"/>
    <property type="project" value="UniProtKB-KW"/>
</dbReference>
<dbReference type="GO" id="GO:0060261">
    <property type="term" value="P:positive regulation of transcription initiation by RNA polymerase II"/>
    <property type="evidence" value="ECO:0007669"/>
    <property type="project" value="InterPro"/>
</dbReference>
<evidence type="ECO:0000256" key="2">
    <source>
        <dbReference type="ARBA" id="ARBA00009001"/>
    </source>
</evidence>
<evidence type="ECO:0000313" key="13">
    <source>
        <dbReference type="Proteomes" id="UP000265080"/>
    </source>
</evidence>
<evidence type="ECO:0000256" key="1">
    <source>
        <dbReference type="ARBA" id="ARBA00004123"/>
    </source>
</evidence>
<dbReference type="Gene3D" id="2.30.31.10">
    <property type="entry name" value="Transcriptional Coactivator Pc4, Chain A"/>
    <property type="match status" value="1"/>
</dbReference>
<dbReference type="Proteomes" id="UP000265080">
    <property type="component" value="Unplaced"/>
</dbReference>
<protein>
    <recommendedName>
        <fullName evidence="3">Activated RNA polymerase II transcriptional coactivator p15</fullName>
    </recommendedName>
    <alternativeName>
        <fullName evidence="10">SUB1 homolog</fullName>
    </alternativeName>
</protein>